<evidence type="ECO:0000256" key="1">
    <source>
        <dbReference type="SAM" id="SignalP"/>
    </source>
</evidence>
<evidence type="ECO:0000259" key="2">
    <source>
        <dbReference type="Pfam" id="PF00078"/>
    </source>
</evidence>
<dbReference type="InterPro" id="IPR043128">
    <property type="entry name" value="Rev_trsase/Diguanyl_cyclase"/>
</dbReference>
<dbReference type="PANTHER" id="PTHR24559">
    <property type="entry name" value="TRANSPOSON TY3-I GAG-POL POLYPROTEIN"/>
    <property type="match status" value="1"/>
</dbReference>
<dbReference type="GO" id="GO:0003964">
    <property type="term" value="F:RNA-directed DNA polymerase activity"/>
    <property type="evidence" value="ECO:0007669"/>
    <property type="project" value="UniProtKB-KW"/>
</dbReference>
<evidence type="ECO:0000313" key="3">
    <source>
        <dbReference type="EMBL" id="GJT09008.1"/>
    </source>
</evidence>
<keyword evidence="1" id="KW-0732">Signal</keyword>
<dbReference type="CDD" id="cd01647">
    <property type="entry name" value="RT_LTR"/>
    <property type="match status" value="1"/>
</dbReference>
<reference evidence="3" key="1">
    <citation type="journal article" date="2022" name="Int. J. Mol. Sci.">
        <title>Draft Genome of Tanacetum Coccineum: Genomic Comparison of Closely Related Tanacetum-Family Plants.</title>
        <authorList>
            <person name="Yamashiro T."/>
            <person name="Shiraishi A."/>
            <person name="Nakayama K."/>
            <person name="Satake H."/>
        </authorList>
    </citation>
    <scope>NUCLEOTIDE SEQUENCE</scope>
</reference>
<comment type="caution">
    <text evidence="3">The sequence shown here is derived from an EMBL/GenBank/DDBJ whole genome shotgun (WGS) entry which is preliminary data.</text>
</comment>
<feature type="chain" id="PRO_5046259475" evidence="1">
    <location>
        <begin position="17"/>
        <end position="251"/>
    </location>
</feature>
<dbReference type="InterPro" id="IPR043502">
    <property type="entry name" value="DNA/RNA_pol_sf"/>
</dbReference>
<keyword evidence="4" id="KW-1185">Reference proteome</keyword>
<keyword evidence="3" id="KW-0695">RNA-directed DNA polymerase</keyword>
<dbReference type="SUPFAM" id="SSF56672">
    <property type="entry name" value="DNA/RNA polymerases"/>
    <property type="match status" value="1"/>
</dbReference>
<name>A0ABQ5B3E4_9ASTR</name>
<keyword evidence="3" id="KW-0808">Transferase</keyword>
<dbReference type="Pfam" id="PF00078">
    <property type="entry name" value="RVT_1"/>
    <property type="match status" value="1"/>
</dbReference>
<evidence type="ECO:0000313" key="4">
    <source>
        <dbReference type="Proteomes" id="UP001151760"/>
    </source>
</evidence>
<dbReference type="Proteomes" id="UP001151760">
    <property type="component" value="Unassembled WGS sequence"/>
</dbReference>
<feature type="domain" description="Reverse transcriptase" evidence="2">
    <location>
        <begin position="174"/>
        <end position="250"/>
    </location>
</feature>
<accession>A0ABQ5B3E4</accession>
<dbReference type="Gene3D" id="3.30.70.270">
    <property type="match status" value="1"/>
</dbReference>
<reference evidence="3" key="2">
    <citation type="submission" date="2022-01" db="EMBL/GenBank/DDBJ databases">
        <authorList>
            <person name="Yamashiro T."/>
            <person name="Shiraishi A."/>
            <person name="Satake H."/>
            <person name="Nakayama K."/>
        </authorList>
    </citation>
    <scope>NUCLEOTIDE SEQUENCE</scope>
</reference>
<dbReference type="Gene3D" id="3.10.10.10">
    <property type="entry name" value="HIV Type 1 Reverse Transcriptase, subunit A, domain 1"/>
    <property type="match status" value="1"/>
</dbReference>
<protein>
    <submittedName>
        <fullName evidence="3">Reverse transcriptase domain-containing protein</fullName>
    </submittedName>
</protein>
<keyword evidence="3" id="KW-0548">Nucleotidyltransferase</keyword>
<dbReference type="InterPro" id="IPR000477">
    <property type="entry name" value="RT_dom"/>
</dbReference>
<proteinExistence type="predicted"/>
<dbReference type="PANTHER" id="PTHR24559:SF444">
    <property type="entry name" value="REVERSE TRANSCRIPTASE DOMAIN-CONTAINING PROTEIN"/>
    <property type="match status" value="1"/>
</dbReference>
<sequence>MMTLKVIWTCLTLIETELIGFSGENLIPIRKVELELTFGSDGLCPRTMMKFTVTALVYECRWSEKKKPEQEEKREKVEPGELEGSEEEQVLVKPAYLEQKVTIGIRFAPACQLQLINLLKDNKDVFAWQPSDMQGVPRRIIQHSLNNVNLACPKDYHLLPEIDLKIKEVMGFPFKCFLDTYKGYNRIQMLEEDEEKTAFYTNQGIYCYTKMPFGLKNTGATYQRLMDLAFKAQLGWNLESYVDDMVIKSKT</sequence>
<dbReference type="EMBL" id="BQNB010012875">
    <property type="protein sequence ID" value="GJT09008.1"/>
    <property type="molecule type" value="Genomic_DNA"/>
</dbReference>
<gene>
    <name evidence="3" type="ORF">Tco_0843470</name>
</gene>
<organism evidence="3 4">
    <name type="scientific">Tanacetum coccineum</name>
    <dbReference type="NCBI Taxonomy" id="301880"/>
    <lineage>
        <taxon>Eukaryota</taxon>
        <taxon>Viridiplantae</taxon>
        <taxon>Streptophyta</taxon>
        <taxon>Embryophyta</taxon>
        <taxon>Tracheophyta</taxon>
        <taxon>Spermatophyta</taxon>
        <taxon>Magnoliopsida</taxon>
        <taxon>eudicotyledons</taxon>
        <taxon>Gunneridae</taxon>
        <taxon>Pentapetalae</taxon>
        <taxon>asterids</taxon>
        <taxon>campanulids</taxon>
        <taxon>Asterales</taxon>
        <taxon>Asteraceae</taxon>
        <taxon>Asteroideae</taxon>
        <taxon>Anthemideae</taxon>
        <taxon>Anthemidinae</taxon>
        <taxon>Tanacetum</taxon>
    </lineage>
</organism>
<dbReference type="InterPro" id="IPR053134">
    <property type="entry name" value="RNA-dir_DNA_polymerase"/>
</dbReference>
<feature type="signal peptide" evidence="1">
    <location>
        <begin position="1"/>
        <end position="16"/>
    </location>
</feature>